<dbReference type="RefSeq" id="WP_110097997.1">
    <property type="nucleotide sequence ID" value="NZ_CP122561.1"/>
</dbReference>
<sequence>MSTDDCAPDTPPPVLQVLVKSGCHLCEEAIATAEQIAEEFHVDCGVIDASLRPDLAERFVEEIPVLFVDGLQRDFWRIDTVRLRALLSARRPSSDRPSIEAE</sequence>
<protein>
    <submittedName>
        <fullName evidence="1">Glutaredoxin family protein</fullName>
    </submittedName>
</protein>
<keyword evidence="2" id="KW-1185">Reference proteome</keyword>
<gene>
    <name evidence="1" type="ORF">QDX21_12250</name>
</gene>
<evidence type="ECO:0000313" key="1">
    <source>
        <dbReference type="EMBL" id="WGH93044.1"/>
    </source>
</evidence>
<dbReference type="SUPFAM" id="SSF52833">
    <property type="entry name" value="Thioredoxin-like"/>
    <property type="match status" value="1"/>
</dbReference>
<dbReference type="InterPro" id="IPR008554">
    <property type="entry name" value="Glutaredoxin-like"/>
</dbReference>
<accession>A0AAJ6DC30</accession>
<dbReference type="Pfam" id="PF05768">
    <property type="entry name" value="Glrx-like"/>
    <property type="match status" value="1"/>
</dbReference>
<dbReference type="Gene3D" id="3.40.30.10">
    <property type="entry name" value="Glutaredoxin"/>
    <property type="match status" value="1"/>
</dbReference>
<evidence type="ECO:0000313" key="2">
    <source>
        <dbReference type="Proteomes" id="UP001224674"/>
    </source>
</evidence>
<dbReference type="Proteomes" id="UP001224674">
    <property type="component" value="Chromosome"/>
</dbReference>
<dbReference type="InterPro" id="IPR036249">
    <property type="entry name" value="Thioredoxin-like_sf"/>
</dbReference>
<dbReference type="AlphaFoldDB" id="A0AAJ6DC30"/>
<organism evidence="1 2">
    <name type="scientific">Auritidibacter ignavus</name>
    <dbReference type="NCBI Taxonomy" id="678932"/>
    <lineage>
        <taxon>Bacteria</taxon>
        <taxon>Bacillati</taxon>
        <taxon>Actinomycetota</taxon>
        <taxon>Actinomycetes</taxon>
        <taxon>Micrococcales</taxon>
        <taxon>Micrococcaceae</taxon>
        <taxon>Auritidibacter</taxon>
    </lineage>
</organism>
<reference evidence="1 2" key="1">
    <citation type="submission" date="2023-03" db="EMBL/GenBank/DDBJ databases">
        <title>Complete genome sequences of several Auritidibacter ignavus strains isolated from ear infections.</title>
        <authorList>
            <person name="Baehr T."/>
            <person name="Baumhoegger A.M."/>
        </authorList>
    </citation>
    <scope>NUCLEOTIDE SEQUENCE [LARGE SCALE GENOMIC DNA]</scope>
    <source>
        <strain evidence="1 2">BABAE-6</strain>
    </source>
</reference>
<proteinExistence type="predicted"/>
<dbReference type="EMBL" id="CP122566">
    <property type="protein sequence ID" value="WGH93044.1"/>
    <property type="molecule type" value="Genomic_DNA"/>
</dbReference>
<dbReference type="GeneID" id="83695712"/>
<name>A0AAJ6DC30_9MICC</name>